<dbReference type="Pfam" id="PF16363">
    <property type="entry name" value="GDP_Man_Dehyd"/>
    <property type="match status" value="1"/>
</dbReference>
<evidence type="ECO:0000256" key="1">
    <source>
        <dbReference type="ARBA" id="ARBA00007637"/>
    </source>
</evidence>
<comment type="similarity">
    <text evidence="1">Belongs to the NAD(P)-dependent epimerase/dehydratase family.</text>
</comment>
<sequence length="320" mass="36355">MGFILVIILKEDEYTMKILVTGGAGFIGSNLVDKFISMGNDVCIIDNLSTGNINNVNKKARLYINDILDSNIANIFKKEEFDIVYHFAAQIDVQKSIKDPMFDSKVNICGTINILKNCVDYGVKKIVYPSSAAVYGQPEYLPIDEKHRVKPISSYGLSKYTPEEYIRSFSELYDLDFTIFRYANVYGIRQDPKGEGGVVSIFMDRLFKNSPLCIFGDGKALRDYIYVEDIVDANIAALCNGSRNLFNIGTGVYTSVRDLGQTMIDIMNVKSNIEYKAYRKGDIEKSYFNIEKAKAELKWKPKYNLQEGLIKTINYYKNNI</sequence>
<organism evidence="5 6">
    <name type="scientific">Hathewaya histolytica</name>
    <name type="common">Clostridium histolyticum</name>
    <dbReference type="NCBI Taxonomy" id="1498"/>
    <lineage>
        <taxon>Bacteria</taxon>
        <taxon>Bacillati</taxon>
        <taxon>Bacillota</taxon>
        <taxon>Clostridia</taxon>
        <taxon>Eubacteriales</taxon>
        <taxon>Clostridiaceae</taxon>
        <taxon>Hathewaya</taxon>
    </lineage>
</organism>
<protein>
    <recommendedName>
        <fullName evidence="2">UDP-glucose 4-epimerase</fullName>
    </recommendedName>
</protein>
<name>A0A4U9RSP0_HATHI</name>
<dbReference type="EMBL" id="LR590481">
    <property type="protein sequence ID" value="VTQ94758.1"/>
    <property type="molecule type" value="Genomic_DNA"/>
</dbReference>
<feature type="domain" description="NAD(P)-binding" evidence="4">
    <location>
        <begin position="19"/>
        <end position="310"/>
    </location>
</feature>
<dbReference type="AlphaFoldDB" id="A0A4U9RSP0"/>
<gene>
    <name evidence="5" type="primary">rfbE</name>
    <name evidence="5" type="ORF">NCTC503_02379</name>
</gene>
<keyword evidence="3" id="KW-0119">Carbohydrate metabolism</keyword>
<keyword evidence="5" id="KW-0413">Isomerase</keyword>
<evidence type="ECO:0000313" key="5">
    <source>
        <dbReference type="EMBL" id="VTQ94758.1"/>
    </source>
</evidence>
<accession>A0A4U9RSP0</accession>
<evidence type="ECO:0000259" key="4">
    <source>
        <dbReference type="Pfam" id="PF16363"/>
    </source>
</evidence>
<evidence type="ECO:0000313" key="6">
    <source>
        <dbReference type="Proteomes" id="UP000308489"/>
    </source>
</evidence>
<keyword evidence="6" id="KW-1185">Reference proteome</keyword>
<evidence type="ECO:0000256" key="3">
    <source>
        <dbReference type="ARBA" id="ARBA00023144"/>
    </source>
</evidence>
<proteinExistence type="inferred from homology"/>
<dbReference type="GO" id="GO:0006012">
    <property type="term" value="P:galactose metabolic process"/>
    <property type="evidence" value="ECO:0007669"/>
    <property type="project" value="UniProtKB-KW"/>
</dbReference>
<dbReference type="InterPro" id="IPR016040">
    <property type="entry name" value="NAD(P)-bd_dom"/>
</dbReference>
<dbReference type="Proteomes" id="UP000308489">
    <property type="component" value="Chromosome 1"/>
</dbReference>
<keyword evidence="3" id="KW-0299">Galactose metabolism</keyword>
<dbReference type="GO" id="GO:0016853">
    <property type="term" value="F:isomerase activity"/>
    <property type="evidence" value="ECO:0007669"/>
    <property type="project" value="UniProtKB-KW"/>
</dbReference>
<reference evidence="5 6" key="1">
    <citation type="submission" date="2019-05" db="EMBL/GenBank/DDBJ databases">
        <authorList>
            <consortium name="Pathogen Informatics"/>
        </authorList>
    </citation>
    <scope>NUCLEOTIDE SEQUENCE [LARGE SCALE GENOMIC DNA]</scope>
    <source>
        <strain evidence="5 6">NCTC503</strain>
    </source>
</reference>
<dbReference type="PANTHER" id="PTHR43725">
    <property type="entry name" value="UDP-GLUCOSE 4-EPIMERASE"/>
    <property type="match status" value="1"/>
</dbReference>
<dbReference type="PANTHER" id="PTHR43725:SF53">
    <property type="entry name" value="UDP-ARABINOSE 4-EPIMERASE 1"/>
    <property type="match status" value="1"/>
</dbReference>
<evidence type="ECO:0000256" key="2">
    <source>
        <dbReference type="ARBA" id="ARBA00018569"/>
    </source>
</evidence>
<dbReference type="SUPFAM" id="SSF51735">
    <property type="entry name" value="NAD(P)-binding Rossmann-fold domains"/>
    <property type="match status" value="1"/>
</dbReference>
<dbReference type="KEGG" id="hhw:NCTC503_02379"/>
<dbReference type="InterPro" id="IPR036291">
    <property type="entry name" value="NAD(P)-bd_dom_sf"/>
</dbReference>
<dbReference type="Gene3D" id="3.40.50.720">
    <property type="entry name" value="NAD(P)-binding Rossmann-like Domain"/>
    <property type="match status" value="1"/>
</dbReference>